<dbReference type="Proteomes" id="UP000305093">
    <property type="component" value="Unassembled WGS sequence"/>
</dbReference>
<evidence type="ECO:0000313" key="7">
    <source>
        <dbReference type="Proteomes" id="UP000248865"/>
    </source>
</evidence>
<dbReference type="AlphaFoldDB" id="A0A0F3UX73"/>
<sequence>MGKSTLVIGRELTKDMEFSGQFLLKKLKLQNLTIDAAMWFYYPDLSWRYILVISDFSERGPAEIYRKISEINRNSISKKYKPIPLEAIEAKGDSAFVYKMLKGFARVNDGKVRVSNSMVNGLEIVDCLIYELK</sequence>
<gene>
    <name evidence="1" type="ORF">ABE91_005895</name>
    <name evidence="5" type="ORF">C9194_17640</name>
    <name evidence="2" type="ORF">DIV22_12185</name>
    <name evidence="3" type="ORF">DTL43_18010</name>
    <name evidence="4" type="ORF">NCTC8960_01146</name>
</gene>
<dbReference type="RefSeq" id="WP_000520500.1">
    <property type="nucleotide sequence ID" value="NZ_AP018808.1"/>
</dbReference>
<evidence type="ECO:0000313" key="1">
    <source>
        <dbReference type="EMBL" id="PBN77958.1"/>
    </source>
</evidence>
<evidence type="ECO:0000313" key="6">
    <source>
        <dbReference type="Proteomes" id="UP000036331"/>
    </source>
</evidence>
<evidence type="ECO:0000313" key="2">
    <source>
        <dbReference type="EMBL" id="PZZ68673.1"/>
    </source>
</evidence>
<evidence type="ECO:0000313" key="4">
    <source>
        <dbReference type="EMBL" id="STN10957.1"/>
    </source>
</evidence>
<dbReference type="Proteomes" id="UP000253687">
    <property type="component" value="Unassembled WGS sequence"/>
</dbReference>
<reference evidence="1 6" key="1">
    <citation type="journal article" date="2015" name="Genome Announc.">
        <title>Draft Genome Sequences of Human-Pathogenic Escherichia coli O26:H11 Strains Carrying the stx2 Gene Only and Circulating in France.</title>
        <authorList>
            <person name="Delannoy S."/>
            <person name="Mariani-Kurkdjian P."/>
            <person name="Bonacorsi S."/>
            <person name="Liguori S."/>
            <person name="Ison S.A."/>
            <person name="Fach P."/>
        </authorList>
    </citation>
    <scope>NUCLEOTIDE SEQUENCE [LARGE SCALE GENOMIC DNA]</scope>
    <source>
        <strain evidence="1 6">34870</strain>
    </source>
</reference>
<dbReference type="EMBL" id="QFSS01000055">
    <property type="protein sequence ID" value="PZZ68673.1"/>
    <property type="molecule type" value="Genomic_DNA"/>
</dbReference>
<proteinExistence type="predicted"/>
<evidence type="ECO:0000313" key="8">
    <source>
        <dbReference type="Proteomes" id="UP000253687"/>
    </source>
</evidence>
<dbReference type="Proteomes" id="UP000248865">
    <property type="component" value="Unassembled WGS sequence"/>
</dbReference>
<evidence type="ECO:0000313" key="9">
    <source>
        <dbReference type="Proteomes" id="UP000255057"/>
    </source>
</evidence>
<dbReference type="EMBL" id="LDXE02000001">
    <property type="protein sequence ID" value="PBN77958.1"/>
    <property type="molecule type" value="Genomic_DNA"/>
</dbReference>
<dbReference type="Proteomes" id="UP000036331">
    <property type="component" value="Unassembled WGS sequence"/>
</dbReference>
<name>A0A0F3UX73_ECOLX</name>
<reference evidence="1" key="2">
    <citation type="submission" date="2017-03" db="EMBL/GenBank/DDBJ databases">
        <title>The mobilome is the main driver of stx2-positive O26:H11 Escherichia coli strains evolution.</title>
        <authorList>
            <person name="Delannoy S."/>
            <person name="Mariani-Kurkdjian P."/>
            <person name="Webb H.E."/>
            <person name="Bonacorsi S."/>
            <person name="Fach P."/>
        </authorList>
    </citation>
    <scope>NUCLEOTIDE SEQUENCE</scope>
    <source>
        <strain evidence="1">34870</strain>
    </source>
</reference>
<dbReference type="Proteomes" id="UP000255057">
    <property type="component" value="Unassembled WGS sequence"/>
</dbReference>
<reference evidence="3 8" key="5">
    <citation type="submission" date="2018-07" db="EMBL/GenBank/DDBJ databases">
        <title>Whole Genome Sequence Analysis of Avian Pathogenic E. coli - An Australian Perspective.</title>
        <authorList>
            <person name="Cummins M.L."/>
            <person name="Reid C.J."/>
            <person name="Roy Chowdhury P."/>
            <person name="Bushell R."/>
            <person name="Esbert N."/>
            <person name="Tivendale K.A."/>
            <person name="Noormohammadi A.H."/>
            <person name="Islam S."/>
            <person name="Marenda M.S."/>
            <person name="Browning G.F."/>
            <person name="Markham P.F."/>
            <person name="Djordjevic S.P."/>
        </authorList>
    </citation>
    <scope>NUCLEOTIDE SEQUENCE [LARGE SCALE GENOMIC DNA]</scope>
    <source>
        <strain evidence="3 8">AVC211</strain>
    </source>
</reference>
<reference evidence="2 7" key="3">
    <citation type="submission" date="2018-05" db="EMBL/GenBank/DDBJ databases">
        <title>Genomic sequencing of EHEC O26 New European Clone.</title>
        <authorList>
            <person name="Karnisova L."/>
            <person name="Nunvar J."/>
            <person name="Marejkova M."/>
            <person name="Mellmann A."/>
            <person name="Drevinek P."/>
            <person name="Blahova K."/>
            <person name="Bielaszewska M."/>
        </authorList>
    </citation>
    <scope>NUCLEOTIDE SEQUENCE [LARGE SCALE GENOMIC DNA]</scope>
    <source>
        <strain evidence="2 7">14-391</strain>
    </source>
</reference>
<protein>
    <submittedName>
        <fullName evidence="2">Uncharacterized protein</fullName>
    </submittedName>
</protein>
<dbReference type="EMBL" id="QOGZ01000022">
    <property type="protein sequence ID" value="RDA36142.1"/>
    <property type="molecule type" value="Genomic_DNA"/>
</dbReference>
<evidence type="ECO:0000313" key="10">
    <source>
        <dbReference type="Proteomes" id="UP000305093"/>
    </source>
</evidence>
<reference evidence="5 10" key="6">
    <citation type="submission" date="2018-12" db="EMBL/GenBank/DDBJ databases">
        <title>Food and Water Safety Consortium.</title>
        <authorList>
            <person name="Tyson S."/>
            <person name="Peterson C.-L."/>
            <person name="Olson A."/>
            <person name="Tyler S."/>
            <person name="Cabral J."/>
            <person name="Lynch T."/>
            <person name="Knox N."/>
            <person name="Van Domselaar G."/>
            <person name="Graham M."/>
        </authorList>
    </citation>
    <scope>NUCLEOTIDE SEQUENCE [LARGE SCALE GENOMIC DNA]</scope>
    <source>
        <strain evidence="5 10">FWSEC0419</strain>
    </source>
</reference>
<evidence type="ECO:0000313" key="5">
    <source>
        <dbReference type="EMBL" id="TJF63761.1"/>
    </source>
</evidence>
<organism evidence="2 7">
    <name type="scientific">Escherichia coli</name>
    <dbReference type="NCBI Taxonomy" id="562"/>
    <lineage>
        <taxon>Bacteria</taxon>
        <taxon>Pseudomonadati</taxon>
        <taxon>Pseudomonadota</taxon>
        <taxon>Gammaproteobacteria</taxon>
        <taxon>Enterobacterales</taxon>
        <taxon>Enterobacteriaceae</taxon>
        <taxon>Escherichia</taxon>
    </lineage>
</organism>
<dbReference type="EMBL" id="UGFO01000006">
    <property type="protein sequence ID" value="STN10957.1"/>
    <property type="molecule type" value="Genomic_DNA"/>
</dbReference>
<reference evidence="4 9" key="4">
    <citation type="submission" date="2018-06" db="EMBL/GenBank/DDBJ databases">
        <authorList>
            <consortium name="Pathogen Informatics"/>
            <person name="Doyle S."/>
        </authorList>
    </citation>
    <scope>NUCLEOTIDE SEQUENCE [LARGE SCALE GENOMIC DNA]</scope>
    <source>
        <strain evidence="4 9">NCTC8960</strain>
    </source>
</reference>
<dbReference type="EMBL" id="RROO01000033">
    <property type="protein sequence ID" value="TJF63761.1"/>
    <property type="molecule type" value="Genomic_DNA"/>
</dbReference>
<evidence type="ECO:0000313" key="3">
    <source>
        <dbReference type="EMBL" id="RDA36142.1"/>
    </source>
</evidence>
<accession>A0A0F3UX73</accession>